<protein>
    <recommendedName>
        <fullName evidence="3">Integrase catalytic domain-containing protein</fullName>
    </recommendedName>
</protein>
<evidence type="ECO:0008006" key="3">
    <source>
        <dbReference type="Google" id="ProtNLM"/>
    </source>
</evidence>
<dbReference type="PANTHER" id="PTHR45835">
    <property type="entry name" value="YALI0A06105P"/>
    <property type="match status" value="1"/>
</dbReference>
<dbReference type="Proteomes" id="UP001234989">
    <property type="component" value="Chromosome 6"/>
</dbReference>
<gene>
    <name evidence="1" type="ORF">MTR67_025921</name>
</gene>
<evidence type="ECO:0000313" key="1">
    <source>
        <dbReference type="EMBL" id="WMV32536.1"/>
    </source>
</evidence>
<reference evidence="1" key="1">
    <citation type="submission" date="2023-08" db="EMBL/GenBank/DDBJ databases">
        <title>A de novo genome assembly of Solanum verrucosum Schlechtendal, a Mexican diploid species geographically isolated from the other diploid A-genome species in potato relatives.</title>
        <authorList>
            <person name="Hosaka K."/>
        </authorList>
    </citation>
    <scope>NUCLEOTIDE SEQUENCE</scope>
    <source>
        <tissue evidence="1">Young leaves</tissue>
    </source>
</reference>
<organism evidence="1 2">
    <name type="scientific">Solanum verrucosum</name>
    <dbReference type="NCBI Taxonomy" id="315347"/>
    <lineage>
        <taxon>Eukaryota</taxon>
        <taxon>Viridiplantae</taxon>
        <taxon>Streptophyta</taxon>
        <taxon>Embryophyta</taxon>
        <taxon>Tracheophyta</taxon>
        <taxon>Spermatophyta</taxon>
        <taxon>Magnoliopsida</taxon>
        <taxon>eudicotyledons</taxon>
        <taxon>Gunneridae</taxon>
        <taxon>Pentapetalae</taxon>
        <taxon>asterids</taxon>
        <taxon>lamiids</taxon>
        <taxon>Solanales</taxon>
        <taxon>Solanaceae</taxon>
        <taxon>Solanoideae</taxon>
        <taxon>Solaneae</taxon>
        <taxon>Solanum</taxon>
    </lineage>
</organism>
<dbReference type="InterPro" id="IPR036397">
    <property type="entry name" value="RNaseH_sf"/>
</dbReference>
<proteinExistence type="predicted"/>
<dbReference type="Gene3D" id="3.30.420.10">
    <property type="entry name" value="Ribonuclease H-like superfamily/Ribonuclease H"/>
    <property type="match status" value="1"/>
</dbReference>
<dbReference type="SUPFAM" id="SSF53098">
    <property type="entry name" value="Ribonuclease H-like"/>
    <property type="match status" value="1"/>
</dbReference>
<dbReference type="InterPro" id="IPR012337">
    <property type="entry name" value="RNaseH-like_sf"/>
</dbReference>
<evidence type="ECO:0000313" key="2">
    <source>
        <dbReference type="Proteomes" id="UP001234989"/>
    </source>
</evidence>
<dbReference type="EMBL" id="CP133617">
    <property type="protein sequence ID" value="WMV32536.1"/>
    <property type="molecule type" value="Genomic_DNA"/>
</dbReference>
<dbReference type="GO" id="GO:0003676">
    <property type="term" value="F:nucleic acid binding"/>
    <property type="evidence" value="ECO:0007669"/>
    <property type="project" value="InterPro"/>
</dbReference>
<dbReference type="PANTHER" id="PTHR45835:SF108">
    <property type="entry name" value="INTEGRASE ZINC-BINDING DOMAIN-CONTAINING PROTEIN"/>
    <property type="match status" value="1"/>
</dbReference>
<name>A0AAF0QZK7_SOLVR</name>
<accession>A0AAF0QZK7</accession>
<dbReference type="AlphaFoldDB" id="A0AAF0QZK7"/>
<sequence>MEVGRIAMDFVVGLPKTLRKFDSIWIVVDRLTKPTHLIPVRVDYNAQQLAKVYVKEIVRLHGVPLLIILDRVCGALKERIKLAVKKSSQRVAEQFHEAVLCRTMIENTTILKDRARQR</sequence>
<keyword evidence="2" id="KW-1185">Reference proteome</keyword>